<evidence type="ECO:0000313" key="2">
    <source>
        <dbReference type="Proteomes" id="UP001597375"/>
    </source>
</evidence>
<gene>
    <name evidence="1" type="ORF">ACFSSA_04370</name>
</gene>
<protein>
    <submittedName>
        <fullName evidence="1">Uncharacterized protein</fullName>
    </submittedName>
</protein>
<accession>A0ABW5D592</accession>
<dbReference type="RefSeq" id="WP_386818666.1">
    <property type="nucleotide sequence ID" value="NZ_JBHUIT010000002.1"/>
</dbReference>
<comment type="caution">
    <text evidence="1">The sequence shown here is derived from an EMBL/GenBank/DDBJ whole genome shotgun (WGS) entry which is preliminary data.</text>
</comment>
<dbReference type="EMBL" id="JBHUIT010000002">
    <property type="protein sequence ID" value="MFD2255904.1"/>
    <property type="molecule type" value="Genomic_DNA"/>
</dbReference>
<name>A0ABW5D592_9BACT</name>
<keyword evidence="2" id="KW-1185">Reference proteome</keyword>
<dbReference type="Proteomes" id="UP001597375">
    <property type="component" value="Unassembled WGS sequence"/>
</dbReference>
<evidence type="ECO:0000313" key="1">
    <source>
        <dbReference type="EMBL" id="MFD2255904.1"/>
    </source>
</evidence>
<reference evidence="2" key="1">
    <citation type="journal article" date="2019" name="Int. J. Syst. Evol. Microbiol.">
        <title>The Global Catalogue of Microorganisms (GCM) 10K type strain sequencing project: providing services to taxonomists for standard genome sequencing and annotation.</title>
        <authorList>
            <consortium name="The Broad Institute Genomics Platform"/>
            <consortium name="The Broad Institute Genome Sequencing Center for Infectious Disease"/>
            <person name="Wu L."/>
            <person name="Ma J."/>
        </authorList>
    </citation>
    <scope>NUCLEOTIDE SEQUENCE [LARGE SCALE GENOMIC DNA]</scope>
    <source>
        <strain evidence="2">CGMCC 4.7106</strain>
    </source>
</reference>
<organism evidence="1 2">
    <name type="scientific">Luteolibacter algae</name>
    <dbReference type="NCBI Taxonomy" id="454151"/>
    <lineage>
        <taxon>Bacteria</taxon>
        <taxon>Pseudomonadati</taxon>
        <taxon>Verrucomicrobiota</taxon>
        <taxon>Verrucomicrobiia</taxon>
        <taxon>Verrucomicrobiales</taxon>
        <taxon>Verrucomicrobiaceae</taxon>
        <taxon>Luteolibacter</taxon>
    </lineage>
</organism>
<sequence>MDKNTVVESIRDVAKKMGMHSVRSGHIKSLEEDWPRDDLREMANLLEQCDWSDLGQDELATLGYLWNRYAGKGEQFAGYISHGILTKEEVHHFSQAIDFASAKIRAKLGIQKYS</sequence>
<proteinExistence type="predicted"/>